<feature type="transmembrane region" description="Helical" evidence="2">
    <location>
        <begin position="166"/>
        <end position="183"/>
    </location>
</feature>
<keyword evidence="4" id="KW-0378">Hydrolase</keyword>
<dbReference type="InterPro" id="IPR052710">
    <property type="entry name" value="CAAX_protease"/>
</dbReference>
<evidence type="ECO:0000313" key="4">
    <source>
        <dbReference type="EMBL" id="MDV2620703.1"/>
    </source>
</evidence>
<dbReference type="Pfam" id="PF02517">
    <property type="entry name" value="Rce1-like"/>
    <property type="match status" value="1"/>
</dbReference>
<dbReference type="KEGG" id="paci:A4V11_05345"/>
<accession>A0AAW8YG20</accession>
<dbReference type="InterPro" id="IPR003675">
    <property type="entry name" value="Rce1/LyrA-like_dom"/>
</dbReference>
<dbReference type="AlphaFoldDB" id="A0AAW8YG20"/>
<keyword evidence="2" id="KW-0472">Membrane</keyword>
<feature type="domain" description="CAAX prenyl protease 2/Lysostaphin resistance protein A-like" evidence="3">
    <location>
        <begin position="108"/>
        <end position="199"/>
    </location>
</feature>
<evidence type="ECO:0000259" key="3">
    <source>
        <dbReference type="Pfam" id="PF02517"/>
    </source>
</evidence>
<evidence type="ECO:0000256" key="2">
    <source>
        <dbReference type="SAM" id="Phobius"/>
    </source>
</evidence>
<evidence type="ECO:0000313" key="5">
    <source>
        <dbReference type="Proteomes" id="UP001280897"/>
    </source>
</evidence>
<dbReference type="Proteomes" id="UP001280897">
    <property type="component" value="Unassembled WGS sequence"/>
</dbReference>
<dbReference type="RefSeq" id="WP_005918954.1">
    <property type="nucleotide sequence ID" value="NZ_BJMF01000001.1"/>
</dbReference>
<dbReference type="GO" id="GO:0004175">
    <property type="term" value="F:endopeptidase activity"/>
    <property type="evidence" value="ECO:0007669"/>
    <property type="project" value="UniProtKB-ARBA"/>
</dbReference>
<comment type="caution">
    <text evidence="4">The sequence shown here is derived from an EMBL/GenBank/DDBJ whole genome shotgun (WGS) entry which is preliminary data.</text>
</comment>
<feature type="transmembrane region" description="Helical" evidence="2">
    <location>
        <begin position="20"/>
        <end position="45"/>
    </location>
</feature>
<reference evidence="4" key="1">
    <citation type="journal article" date="2023" name="PeerJ">
        <title>Selection and evaluation of lactic acid bacteria from chicken feces in Thailand as potential probiotics.</title>
        <authorList>
            <person name="Khurajog B."/>
            <person name="Disastra Y."/>
            <person name="Lawwyne L.D."/>
            <person name="Sirichokchatchawan W."/>
            <person name="Niyomtham W."/>
            <person name="Yindee J."/>
            <person name="Hampson D.J."/>
            <person name="Prapasarakul N."/>
        </authorList>
    </citation>
    <scope>NUCLEOTIDE SEQUENCE</scope>
    <source>
        <strain evidence="4">BF9</strain>
    </source>
</reference>
<protein>
    <submittedName>
        <fullName evidence="4">CPBP family intramembrane glutamic endopeptidase</fullName>
        <ecNumber evidence="4">3.4.-.-</ecNumber>
    </submittedName>
</protein>
<name>A0AAW8YG20_PEDAC</name>
<gene>
    <name evidence="4" type="ORF">R0G89_03025</name>
</gene>
<dbReference type="PANTHER" id="PTHR36435:SF1">
    <property type="entry name" value="CAAX AMINO TERMINAL PROTEASE FAMILY PROTEIN"/>
    <property type="match status" value="1"/>
</dbReference>
<dbReference type="PANTHER" id="PTHR36435">
    <property type="entry name" value="SLR1288 PROTEIN"/>
    <property type="match status" value="1"/>
</dbReference>
<dbReference type="GeneID" id="57366588"/>
<evidence type="ECO:0000256" key="1">
    <source>
        <dbReference type="ARBA" id="ARBA00009067"/>
    </source>
</evidence>
<organism evidence="4 5">
    <name type="scientific">Pediococcus acidilactici</name>
    <dbReference type="NCBI Taxonomy" id="1254"/>
    <lineage>
        <taxon>Bacteria</taxon>
        <taxon>Bacillati</taxon>
        <taxon>Bacillota</taxon>
        <taxon>Bacilli</taxon>
        <taxon>Lactobacillales</taxon>
        <taxon>Lactobacillaceae</taxon>
        <taxon>Pediococcus</taxon>
        <taxon>Pediococcus acidilactici group</taxon>
    </lineage>
</organism>
<feature type="transmembrane region" description="Helical" evidence="2">
    <location>
        <begin position="66"/>
        <end position="90"/>
    </location>
</feature>
<dbReference type="EMBL" id="JAWJAV010000002">
    <property type="protein sequence ID" value="MDV2620703.1"/>
    <property type="molecule type" value="Genomic_DNA"/>
</dbReference>
<reference evidence="4" key="2">
    <citation type="submission" date="2023-10" db="EMBL/GenBank/DDBJ databases">
        <authorList>
            <person name="Khurajog B."/>
        </authorList>
    </citation>
    <scope>NUCLEOTIDE SEQUENCE</scope>
    <source>
        <strain evidence="4">BF9</strain>
    </source>
</reference>
<keyword evidence="2" id="KW-0812">Transmembrane</keyword>
<proteinExistence type="inferred from homology"/>
<keyword evidence="2" id="KW-1133">Transmembrane helix</keyword>
<comment type="similarity">
    <text evidence="1">Belongs to the UPF0177 family.</text>
</comment>
<dbReference type="EC" id="3.4.-.-" evidence="4"/>
<sequence length="202" mass="23414">MDQVISLPQIAAMHIHDSHPVVHVLLVVVYTLTTLAVVIFLVQFYRYKVRKNHSDFANYPLNSKRFRIMLLMVGLWFIFMLLQTWYVTYFNIGTSENQSAIEQLLRDTPIWTWVDAVLVAPVIEELIFRGLFFEFFFTKNSRLVRTIGVVVNGALFGGLHDLGASFPIYAIMGMLLAITYLWTKDIKYSITLHIINNFISFL</sequence>
<dbReference type="GO" id="GO:0080120">
    <property type="term" value="P:CAAX-box protein maturation"/>
    <property type="evidence" value="ECO:0007669"/>
    <property type="project" value="UniProtKB-ARBA"/>
</dbReference>